<dbReference type="InterPro" id="IPR011701">
    <property type="entry name" value="MFS"/>
</dbReference>
<name>A0A2I2FTZ3_9EURO</name>
<sequence length="493" mass="53413">MNENTPLLSRSPSNEDPQTYRHHVISVWQTWRIPILCYIAALCLDFAETMRATPKTQLYESILCERFYTPKPEDPSGLVLEITDRMCKVPEVQGALVSMQAWLKMGENLTALIVAIPFGKLSNTKGRTLVLILGILGQILADASIVVVCYFHNIVPLELLFASVALRSIGGGTVVLSAIVHAIIADVVSEERRAQAFFYLASTQLVSEVIAPLLGSTLMETSVYNPLLLGFPLQILSIAVVWGIPNSTRFQKDGDEQQTSQGTSGQESRAENLLSRIKSLARFMQAQTGVILIGVSFLSSMLAGESLDYLVQYASKKFEWSLAEANYLVSFRGINNLVLFLLILPSITRTLTSRHHFSPKDVDLWTSRVSSIFGIVGAIFLGLSPSATTLTLSLVIFTLAAGFSASIQSYGTSLVRVVDIAPFYSFLAVARIAGTLVGSPLLAAAFNVGLKLGGAGLGMHFYLSAGFFSIAGLGAWAVGLFDRGERGEDEDGV</sequence>
<dbReference type="OrthoDB" id="194139at2759"/>
<dbReference type="InterPro" id="IPR036259">
    <property type="entry name" value="MFS_trans_sf"/>
</dbReference>
<gene>
    <name evidence="6" type="ORF">P170DRAFT_416513</name>
</gene>
<evidence type="ECO:0000313" key="6">
    <source>
        <dbReference type="EMBL" id="PLB44113.1"/>
    </source>
</evidence>
<protein>
    <submittedName>
        <fullName evidence="6">MFS general substrate transporter</fullName>
    </submittedName>
</protein>
<organism evidence="6 7">
    <name type="scientific">Aspergillus steynii IBT 23096</name>
    <dbReference type="NCBI Taxonomy" id="1392250"/>
    <lineage>
        <taxon>Eukaryota</taxon>
        <taxon>Fungi</taxon>
        <taxon>Dikarya</taxon>
        <taxon>Ascomycota</taxon>
        <taxon>Pezizomycotina</taxon>
        <taxon>Eurotiomycetes</taxon>
        <taxon>Eurotiomycetidae</taxon>
        <taxon>Eurotiales</taxon>
        <taxon>Aspergillaceae</taxon>
        <taxon>Aspergillus</taxon>
        <taxon>Aspergillus subgen. Circumdati</taxon>
    </lineage>
</organism>
<feature type="transmembrane region" description="Helical" evidence="5">
    <location>
        <begin position="159"/>
        <end position="184"/>
    </location>
</feature>
<evidence type="ECO:0000313" key="7">
    <source>
        <dbReference type="Proteomes" id="UP000234275"/>
    </source>
</evidence>
<keyword evidence="3 5" id="KW-1133">Transmembrane helix</keyword>
<dbReference type="GO" id="GO:0022857">
    <property type="term" value="F:transmembrane transporter activity"/>
    <property type="evidence" value="ECO:0007669"/>
    <property type="project" value="InterPro"/>
</dbReference>
<evidence type="ECO:0000256" key="4">
    <source>
        <dbReference type="ARBA" id="ARBA00023136"/>
    </source>
</evidence>
<dbReference type="AlphaFoldDB" id="A0A2I2FTZ3"/>
<feature type="transmembrane region" description="Helical" evidence="5">
    <location>
        <begin position="365"/>
        <end position="384"/>
    </location>
</feature>
<dbReference type="Proteomes" id="UP000234275">
    <property type="component" value="Unassembled WGS sequence"/>
</dbReference>
<keyword evidence="2 5" id="KW-0812">Transmembrane</keyword>
<feature type="transmembrane region" description="Helical" evidence="5">
    <location>
        <begin position="461"/>
        <end position="481"/>
    </location>
</feature>
<evidence type="ECO:0000256" key="1">
    <source>
        <dbReference type="ARBA" id="ARBA00004141"/>
    </source>
</evidence>
<evidence type="ECO:0000256" key="5">
    <source>
        <dbReference type="SAM" id="Phobius"/>
    </source>
</evidence>
<dbReference type="VEuPathDB" id="FungiDB:P170DRAFT_416513"/>
<evidence type="ECO:0000256" key="2">
    <source>
        <dbReference type="ARBA" id="ARBA00022692"/>
    </source>
</evidence>
<keyword evidence="4 5" id="KW-0472">Membrane</keyword>
<feature type="transmembrane region" description="Helical" evidence="5">
    <location>
        <begin position="423"/>
        <end position="449"/>
    </location>
</feature>
<dbReference type="PANTHER" id="PTHR23507">
    <property type="entry name" value="ZGC:174356"/>
    <property type="match status" value="1"/>
</dbReference>
<dbReference type="RefSeq" id="XP_024699415.1">
    <property type="nucleotide sequence ID" value="XM_024847123.1"/>
</dbReference>
<dbReference type="Gene3D" id="1.20.1250.20">
    <property type="entry name" value="MFS general substrate transporter like domains"/>
    <property type="match status" value="1"/>
</dbReference>
<feature type="transmembrane region" description="Helical" evidence="5">
    <location>
        <begin position="196"/>
        <end position="215"/>
    </location>
</feature>
<feature type="transmembrane region" description="Helical" evidence="5">
    <location>
        <begin position="327"/>
        <end position="344"/>
    </location>
</feature>
<dbReference type="PANTHER" id="PTHR23507:SF1">
    <property type="entry name" value="FI18259P1-RELATED"/>
    <property type="match status" value="1"/>
</dbReference>
<feature type="transmembrane region" description="Helical" evidence="5">
    <location>
        <begin position="129"/>
        <end position="153"/>
    </location>
</feature>
<comment type="caution">
    <text evidence="6">The sequence shown here is derived from an EMBL/GenBank/DDBJ whole genome shotgun (WGS) entry which is preliminary data.</text>
</comment>
<evidence type="ECO:0000256" key="3">
    <source>
        <dbReference type="ARBA" id="ARBA00022989"/>
    </source>
</evidence>
<dbReference type="GO" id="GO:0016020">
    <property type="term" value="C:membrane"/>
    <property type="evidence" value="ECO:0007669"/>
    <property type="project" value="UniProtKB-SubCell"/>
</dbReference>
<reference evidence="6 7" key="1">
    <citation type="submission" date="2016-12" db="EMBL/GenBank/DDBJ databases">
        <title>The genomes of Aspergillus section Nigri reveals drivers in fungal speciation.</title>
        <authorList>
            <consortium name="DOE Joint Genome Institute"/>
            <person name="Vesth T.C."/>
            <person name="Nybo J."/>
            <person name="Theobald S."/>
            <person name="Brandl J."/>
            <person name="Frisvad J.C."/>
            <person name="Nielsen K.F."/>
            <person name="Lyhne E.K."/>
            <person name="Kogle M.E."/>
            <person name="Kuo A."/>
            <person name="Riley R."/>
            <person name="Clum A."/>
            <person name="Nolan M."/>
            <person name="Lipzen A."/>
            <person name="Salamov A."/>
            <person name="Henrissat B."/>
            <person name="Wiebenga A."/>
            <person name="De Vries R.P."/>
            <person name="Grigoriev I.V."/>
            <person name="Mortensen U.H."/>
            <person name="Andersen M.R."/>
            <person name="Baker S.E."/>
        </authorList>
    </citation>
    <scope>NUCLEOTIDE SEQUENCE [LARGE SCALE GENOMIC DNA]</scope>
    <source>
        <strain evidence="6 7">IBT 23096</strain>
    </source>
</reference>
<feature type="transmembrane region" description="Helical" evidence="5">
    <location>
        <begin position="390"/>
        <end position="411"/>
    </location>
</feature>
<accession>A0A2I2FTZ3</accession>
<feature type="transmembrane region" description="Helical" evidence="5">
    <location>
        <begin position="227"/>
        <end position="244"/>
    </location>
</feature>
<comment type="subcellular location">
    <subcellularLocation>
        <location evidence="1">Membrane</location>
        <topology evidence="1">Multi-pass membrane protein</topology>
    </subcellularLocation>
</comment>
<proteinExistence type="predicted"/>
<keyword evidence="7" id="KW-1185">Reference proteome</keyword>
<dbReference type="Pfam" id="PF07690">
    <property type="entry name" value="MFS_1"/>
    <property type="match status" value="1"/>
</dbReference>
<dbReference type="SUPFAM" id="SSF103473">
    <property type="entry name" value="MFS general substrate transporter"/>
    <property type="match status" value="1"/>
</dbReference>
<dbReference type="GeneID" id="36554822"/>
<dbReference type="EMBL" id="MSFO01000009">
    <property type="protein sequence ID" value="PLB44113.1"/>
    <property type="molecule type" value="Genomic_DNA"/>
</dbReference>